<keyword evidence="4 9" id="KW-0812">Transmembrane</keyword>
<gene>
    <name evidence="10" type="primary">mreD</name>
    <name evidence="10" type="ORF">IPMB12_02930</name>
</gene>
<evidence type="ECO:0000313" key="11">
    <source>
        <dbReference type="Proteomes" id="UP000501168"/>
    </source>
</evidence>
<dbReference type="PIRSF" id="PIRSF018472">
    <property type="entry name" value="MreD_proteobac"/>
    <property type="match status" value="1"/>
</dbReference>
<dbReference type="PANTHER" id="PTHR37484">
    <property type="entry name" value="ROD SHAPE-DETERMINING PROTEIN MRED"/>
    <property type="match status" value="1"/>
</dbReference>
<keyword evidence="5 8" id="KW-0133">Cell shape</keyword>
<dbReference type="GO" id="GO:0005886">
    <property type="term" value="C:plasma membrane"/>
    <property type="evidence" value="ECO:0007669"/>
    <property type="project" value="UniProtKB-SubCell"/>
</dbReference>
<keyword evidence="3 8" id="KW-1003">Cell membrane</keyword>
<evidence type="ECO:0000313" key="10">
    <source>
        <dbReference type="EMBL" id="QIQ22376.1"/>
    </source>
</evidence>
<sequence length="166" mass="19412">MNSLNNRLPHNRWIIWLTLFVGLILQIMPWPAIISMFKPNWALLILIYWNLALPHRAGMGTAFIMGLILDLFSGSVLGVHAFVLSVIAYLVIFKFQLVRNLALWQQSLIIVLLSICYDLVLFIIEIVMNHSITMTPLLFLSCLVNGLLWVWMFLLLRFIRRRFWIT</sequence>
<dbReference type="InParanoid" id="A0A6G9IDR6"/>
<comment type="function">
    <text evidence="8">Involved in formation of the rod shape of the cell. May also contribute to regulation of formation of penicillin-binding proteins.</text>
</comment>
<evidence type="ECO:0000256" key="9">
    <source>
        <dbReference type="SAM" id="Phobius"/>
    </source>
</evidence>
<evidence type="ECO:0000256" key="1">
    <source>
        <dbReference type="ARBA" id="ARBA00004651"/>
    </source>
</evidence>
<keyword evidence="8" id="KW-0997">Cell inner membrane</keyword>
<dbReference type="InterPro" id="IPR026034">
    <property type="entry name" value="MreD_proteobac"/>
</dbReference>
<evidence type="ECO:0000256" key="8">
    <source>
        <dbReference type="PIRNR" id="PIRNR018472"/>
    </source>
</evidence>
<evidence type="ECO:0000256" key="5">
    <source>
        <dbReference type="ARBA" id="ARBA00022960"/>
    </source>
</evidence>
<accession>A0A6G9IDR6</accession>
<dbReference type="AlphaFoldDB" id="A0A6G9IDR6"/>
<dbReference type="PANTHER" id="PTHR37484:SF1">
    <property type="entry name" value="ROD SHAPE-DETERMINING PROTEIN MRED"/>
    <property type="match status" value="1"/>
</dbReference>
<evidence type="ECO:0000256" key="7">
    <source>
        <dbReference type="ARBA" id="ARBA00023136"/>
    </source>
</evidence>
<evidence type="ECO:0000256" key="6">
    <source>
        <dbReference type="ARBA" id="ARBA00022989"/>
    </source>
</evidence>
<feature type="transmembrane region" description="Helical" evidence="9">
    <location>
        <begin position="75"/>
        <end position="95"/>
    </location>
</feature>
<feature type="transmembrane region" description="Helical" evidence="9">
    <location>
        <begin position="13"/>
        <end position="34"/>
    </location>
</feature>
<name>A0A6G9IDR6_9GAMM</name>
<comment type="subcellular location">
    <subcellularLocation>
        <location evidence="8">Cell inner membrane</location>
    </subcellularLocation>
    <subcellularLocation>
        <location evidence="1">Cell membrane</location>
        <topology evidence="1">Multi-pass membrane protein</topology>
    </subcellularLocation>
</comment>
<evidence type="ECO:0000256" key="3">
    <source>
        <dbReference type="ARBA" id="ARBA00022475"/>
    </source>
</evidence>
<dbReference type="Pfam" id="PF04093">
    <property type="entry name" value="MreD"/>
    <property type="match status" value="1"/>
</dbReference>
<dbReference type="NCBIfam" id="TIGR03426">
    <property type="entry name" value="shape_MreD"/>
    <property type="match status" value="1"/>
</dbReference>
<protein>
    <recommendedName>
        <fullName evidence="8">Rod shape-determining protein MreD</fullName>
    </recommendedName>
</protein>
<dbReference type="InterPro" id="IPR007227">
    <property type="entry name" value="Cell_shape_determining_MreD"/>
</dbReference>
<proteinExistence type="inferred from homology"/>
<feature type="transmembrane region" description="Helical" evidence="9">
    <location>
        <begin position="107"/>
        <end position="128"/>
    </location>
</feature>
<evidence type="ECO:0000256" key="2">
    <source>
        <dbReference type="ARBA" id="ARBA00007776"/>
    </source>
</evidence>
<reference evidence="10 11" key="1">
    <citation type="submission" date="2020-03" db="EMBL/GenBank/DDBJ databases">
        <title>Complete genome sequence of Orbus sp. IPMB12 (BCRC 80908).</title>
        <authorList>
            <person name="Lo W.-S."/>
            <person name="Chang T.-H."/>
            <person name="Kuo C.-H."/>
        </authorList>
    </citation>
    <scope>NUCLEOTIDE SEQUENCE [LARGE SCALE GENOMIC DNA]</scope>
    <source>
        <strain evidence="10 11">IPMB12</strain>
    </source>
</reference>
<keyword evidence="11" id="KW-1185">Reference proteome</keyword>
<feature type="transmembrane region" description="Helical" evidence="9">
    <location>
        <begin position="134"/>
        <end position="156"/>
    </location>
</feature>
<evidence type="ECO:0000256" key="4">
    <source>
        <dbReference type="ARBA" id="ARBA00022692"/>
    </source>
</evidence>
<dbReference type="Proteomes" id="UP000501168">
    <property type="component" value="Chromosome"/>
</dbReference>
<dbReference type="GO" id="GO:0008360">
    <property type="term" value="P:regulation of cell shape"/>
    <property type="evidence" value="ECO:0007669"/>
    <property type="project" value="UniProtKB-UniRule"/>
</dbReference>
<keyword evidence="6 9" id="KW-1133">Transmembrane helix</keyword>
<organism evidence="10 11">
    <name type="scientific">Zophobihabitans entericus</name>
    <dbReference type="NCBI Taxonomy" id="1635327"/>
    <lineage>
        <taxon>Bacteria</taxon>
        <taxon>Pseudomonadati</taxon>
        <taxon>Pseudomonadota</taxon>
        <taxon>Gammaproteobacteria</taxon>
        <taxon>Orbales</taxon>
        <taxon>Orbaceae</taxon>
        <taxon>Zophobihabitans</taxon>
    </lineage>
</organism>
<comment type="similarity">
    <text evidence="2 8">Belongs to the MreD family.</text>
</comment>
<dbReference type="EMBL" id="CP050253">
    <property type="protein sequence ID" value="QIQ22376.1"/>
    <property type="molecule type" value="Genomic_DNA"/>
</dbReference>
<dbReference type="KEGG" id="orb:IPMB12_02930"/>
<keyword evidence="7 8" id="KW-0472">Membrane</keyword>
<dbReference type="FunCoup" id="A0A6G9IDR6">
    <property type="interactions" value="105"/>
</dbReference>